<name>A0A1F7Z6W5_9BACT</name>
<gene>
    <name evidence="1" type="ORF">A3D01_03145</name>
</gene>
<dbReference type="STRING" id="1802505.A3D01_03145"/>
<comment type="caution">
    <text evidence="1">The sequence shown here is derived from an EMBL/GenBank/DDBJ whole genome shotgun (WGS) entry which is preliminary data.</text>
</comment>
<dbReference type="AlphaFoldDB" id="A0A1F7Z6W5"/>
<reference evidence="1 2" key="1">
    <citation type="journal article" date="2016" name="Nat. Commun.">
        <title>Thousands of microbial genomes shed light on interconnected biogeochemical processes in an aquifer system.</title>
        <authorList>
            <person name="Anantharaman K."/>
            <person name="Brown C.T."/>
            <person name="Hug L.A."/>
            <person name="Sharon I."/>
            <person name="Castelle C.J."/>
            <person name="Probst A.J."/>
            <person name="Thomas B.C."/>
            <person name="Singh A."/>
            <person name="Wilkins M.J."/>
            <person name="Karaoz U."/>
            <person name="Brodie E.L."/>
            <person name="Williams K.H."/>
            <person name="Hubbard S.S."/>
            <person name="Banfield J.F."/>
        </authorList>
    </citation>
    <scope>NUCLEOTIDE SEQUENCE [LARGE SCALE GENOMIC DNA]</scope>
</reference>
<protein>
    <submittedName>
        <fullName evidence="1">Uncharacterized protein</fullName>
    </submittedName>
</protein>
<dbReference type="Proteomes" id="UP000177169">
    <property type="component" value="Unassembled WGS sequence"/>
</dbReference>
<accession>A0A1F7Z6W5</accession>
<evidence type="ECO:0000313" key="1">
    <source>
        <dbReference type="EMBL" id="OGM34515.1"/>
    </source>
</evidence>
<organism evidence="1 2">
    <name type="scientific">Candidatus Woesebacteria bacterium RIFCSPHIGHO2_02_FULL_39_13</name>
    <dbReference type="NCBI Taxonomy" id="1802505"/>
    <lineage>
        <taxon>Bacteria</taxon>
        <taxon>Candidatus Woeseibacteriota</taxon>
    </lineage>
</organism>
<proteinExistence type="predicted"/>
<dbReference type="EMBL" id="MGGR01000005">
    <property type="protein sequence ID" value="OGM34515.1"/>
    <property type="molecule type" value="Genomic_DNA"/>
</dbReference>
<evidence type="ECO:0000313" key="2">
    <source>
        <dbReference type="Proteomes" id="UP000177169"/>
    </source>
</evidence>
<sequence>MEMSDEHVKIRVFIKDKGNLLANATISLETVYFGFITIKDFQIWRSQNLNSRLQEYINIKPLQRNVYGKWLDRVFFEDTEKWYELEAKIYDAYFMARSKASDK</sequence>